<evidence type="ECO:0000256" key="1">
    <source>
        <dbReference type="SAM" id="MobiDB-lite"/>
    </source>
</evidence>
<comment type="caution">
    <text evidence="2">The sequence shown here is derived from an EMBL/GenBank/DDBJ whole genome shotgun (WGS) entry which is preliminary data.</text>
</comment>
<feature type="compositionally biased region" description="Low complexity" evidence="1">
    <location>
        <begin position="374"/>
        <end position="386"/>
    </location>
</feature>
<dbReference type="InterPro" id="IPR046341">
    <property type="entry name" value="SET_dom_sf"/>
</dbReference>
<keyword evidence="3" id="KW-1185">Reference proteome</keyword>
<proteinExistence type="predicted"/>
<dbReference type="Gene3D" id="2.170.270.10">
    <property type="entry name" value="SET domain"/>
    <property type="match status" value="1"/>
</dbReference>
<reference evidence="2 3" key="2">
    <citation type="journal article" date="2022" name="Mol. Biol. Evol.">
        <title>Comparative Genomics Reveals Insights into the Divergent Evolution of Astigmatic Mites and Household Pest Adaptations.</title>
        <authorList>
            <person name="Xiong Q."/>
            <person name="Wan A.T."/>
            <person name="Liu X."/>
            <person name="Fung C.S."/>
            <person name="Xiao X."/>
            <person name="Malainual N."/>
            <person name="Hou J."/>
            <person name="Wang L."/>
            <person name="Wang M."/>
            <person name="Yang K.Y."/>
            <person name="Cui Y."/>
            <person name="Leung E.L."/>
            <person name="Nong W."/>
            <person name="Shin S.K."/>
            <person name="Au S.W."/>
            <person name="Jeong K.Y."/>
            <person name="Chew F.T."/>
            <person name="Hui J.H."/>
            <person name="Leung T.F."/>
            <person name="Tungtrongchitr A."/>
            <person name="Zhong N."/>
            <person name="Liu Z."/>
            <person name="Tsui S.K."/>
        </authorList>
    </citation>
    <scope>NUCLEOTIDE SEQUENCE [LARGE SCALE GENOMIC DNA]</scope>
    <source>
        <strain evidence="2">Derp</strain>
    </source>
</reference>
<reference evidence="2 3" key="1">
    <citation type="journal article" date="2018" name="J. Allergy Clin. Immunol.">
        <title>High-quality assembly of Dermatophagoides pteronyssinus genome and transcriptome reveals a wide range of novel allergens.</title>
        <authorList>
            <person name="Liu X.Y."/>
            <person name="Yang K.Y."/>
            <person name="Wang M.Q."/>
            <person name="Kwok J.S."/>
            <person name="Zeng X."/>
            <person name="Yang Z."/>
            <person name="Xiao X.J."/>
            <person name="Lau C.P."/>
            <person name="Li Y."/>
            <person name="Huang Z.M."/>
            <person name="Ba J.G."/>
            <person name="Yim A.K."/>
            <person name="Ouyang C.Y."/>
            <person name="Ngai S.M."/>
            <person name="Chan T.F."/>
            <person name="Leung E.L."/>
            <person name="Liu L."/>
            <person name="Liu Z.G."/>
            <person name="Tsui S.K."/>
        </authorList>
    </citation>
    <scope>NUCLEOTIDE SEQUENCE [LARGE SCALE GENOMIC DNA]</scope>
    <source>
        <strain evidence="2">Derp</strain>
    </source>
</reference>
<feature type="region of interest" description="Disordered" evidence="1">
    <location>
        <begin position="1"/>
        <end position="29"/>
    </location>
</feature>
<organism evidence="2 3">
    <name type="scientific">Dermatophagoides pteronyssinus</name>
    <name type="common">European house dust mite</name>
    <dbReference type="NCBI Taxonomy" id="6956"/>
    <lineage>
        <taxon>Eukaryota</taxon>
        <taxon>Metazoa</taxon>
        <taxon>Ecdysozoa</taxon>
        <taxon>Arthropoda</taxon>
        <taxon>Chelicerata</taxon>
        <taxon>Arachnida</taxon>
        <taxon>Acari</taxon>
        <taxon>Acariformes</taxon>
        <taxon>Sarcoptiformes</taxon>
        <taxon>Astigmata</taxon>
        <taxon>Psoroptidia</taxon>
        <taxon>Analgoidea</taxon>
        <taxon>Pyroglyphidae</taxon>
        <taxon>Dermatophagoidinae</taxon>
        <taxon>Dermatophagoides</taxon>
    </lineage>
</organism>
<gene>
    <name evidence="2" type="ORF">DERP_010405</name>
</gene>
<evidence type="ECO:0000313" key="3">
    <source>
        <dbReference type="Proteomes" id="UP000887458"/>
    </source>
</evidence>
<protein>
    <recommendedName>
        <fullName evidence="4">PH domain-containing protein</fullName>
    </recommendedName>
</protein>
<evidence type="ECO:0000313" key="2">
    <source>
        <dbReference type="EMBL" id="KAH9417591.1"/>
    </source>
</evidence>
<dbReference type="Proteomes" id="UP000887458">
    <property type="component" value="Unassembled WGS sequence"/>
</dbReference>
<feature type="compositionally biased region" description="Basic residues" evidence="1">
    <location>
        <begin position="387"/>
        <end position="403"/>
    </location>
</feature>
<name>A0ABQ8J4X9_DERPT</name>
<feature type="compositionally biased region" description="Polar residues" evidence="1">
    <location>
        <begin position="1"/>
        <end position="22"/>
    </location>
</feature>
<sequence>MITDLLTPSSLRQPKSTNTKQSNIEKRNRSIKINDQNHKHSSMAPGNLVTDNNHLPISPTISANTMASYLSSLLHPHHQHYIHSLPTHSDVYSEQYAQINKLSPTINPLLNNHQKFMDKSTNFDINTSTFFEQIYAKHFPNLPDKLKVYYNNKSTSNDNESMMMMMMSNTILKNFYIATSIDIQRSTTFGPYTAKIGKSRQHLSNADQCFKVTDRSGTFSAWVELKDPQVYNWIAAIRHLNQNLTEAEQQLADNDDDSDNGNNIQSNKKRSTILADNDSSYHYKNSAEEKIKSRDANAILLLFCGQIYLEVTRDLTRGQELILYSNQVLLIHEHDVCYQNNGNRQTGYRYGNDHSIDSLCSNQNNIIDHKRQQKQQQQQQLRSSSSNRKHHRNRRSSTKTIIR</sequence>
<accession>A0ABQ8J4X9</accession>
<dbReference type="EMBL" id="NJHN03000075">
    <property type="protein sequence ID" value="KAH9417591.1"/>
    <property type="molecule type" value="Genomic_DNA"/>
</dbReference>
<evidence type="ECO:0008006" key="4">
    <source>
        <dbReference type="Google" id="ProtNLM"/>
    </source>
</evidence>
<feature type="region of interest" description="Disordered" evidence="1">
    <location>
        <begin position="252"/>
        <end position="271"/>
    </location>
</feature>
<feature type="region of interest" description="Disordered" evidence="1">
    <location>
        <begin position="369"/>
        <end position="403"/>
    </location>
</feature>